<dbReference type="KEGG" id="mmai:sS8_1803"/>
<keyword evidence="5 7" id="KW-0548">Nucleotidyltransferase</keyword>
<dbReference type="GO" id="GO:0019288">
    <property type="term" value="P:isopentenyl diphosphate biosynthetic process, methylerythritol 4-phosphate pathway"/>
    <property type="evidence" value="ECO:0007669"/>
    <property type="project" value="UniProtKB-UniRule"/>
</dbReference>
<comment type="function">
    <text evidence="7">Catalyzes the formation of 4-diphosphocytidyl-2-C-methyl-D-erythritol from CTP and 2-C-methyl-D-erythritol 4-phosphate (MEP).</text>
</comment>
<dbReference type="Proteomes" id="UP000266313">
    <property type="component" value="Chromosome"/>
</dbReference>
<dbReference type="PROSITE" id="PS01295">
    <property type="entry name" value="ISPD"/>
    <property type="match status" value="1"/>
</dbReference>
<dbReference type="AlphaFoldDB" id="A0A250KVF0"/>
<name>A0A250KVF0_9GAMM</name>
<keyword evidence="6 7" id="KW-0414">Isoprene biosynthesis</keyword>
<dbReference type="InterPro" id="IPR029044">
    <property type="entry name" value="Nucleotide-diphossugar_trans"/>
</dbReference>
<keyword evidence="9" id="KW-1185">Reference proteome</keyword>
<dbReference type="Gene3D" id="3.90.550.10">
    <property type="entry name" value="Spore Coat Polysaccharide Biosynthesis Protein SpsA, Chain A"/>
    <property type="match status" value="1"/>
</dbReference>
<evidence type="ECO:0000256" key="3">
    <source>
        <dbReference type="ARBA" id="ARBA00009789"/>
    </source>
</evidence>
<evidence type="ECO:0000313" key="9">
    <source>
        <dbReference type="Proteomes" id="UP000266313"/>
    </source>
</evidence>
<feature type="site" description="Transition state stabilizer" evidence="7">
    <location>
        <position position="29"/>
    </location>
</feature>
<dbReference type="PANTHER" id="PTHR32125:SF4">
    <property type="entry name" value="2-C-METHYL-D-ERYTHRITOL 4-PHOSPHATE CYTIDYLYLTRANSFERASE, CHLOROPLASTIC"/>
    <property type="match status" value="1"/>
</dbReference>
<dbReference type="NCBIfam" id="TIGR00453">
    <property type="entry name" value="ispD"/>
    <property type="match status" value="1"/>
</dbReference>
<dbReference type="GO" id="GO:0050518">
    <property type="term" value="F:2-C-methyl-D-erythritol 4-phosphate cytidylyltransferase activity"/>
    <property type="evidence" value="ECO:0007669"/>
    <property type="project" value="UniProtKB-UniRule"/>
</dbReference>
<dbReference type="SUPFAM" id="SSF53448">
    <property type="entry name" value="Nucleotide-diphospho-sugar transferases"/>
    <property type="match status" value="1"/>
</dbReference>
<dbReference type="UniPathway" id="UPA00056">
    <property type="reaction ID" value="UER00093"/>
</dbReference>
<dbReference type="FunFam" id="3.90.550.10:FF:000003">
    <property type="entry name" value="2-C-methyl-D-erythritol 4-phosphate cytidylyltransferase"/>
    <property type="match status" value="1"/>
</dbReference>
<organism evidence="8 9">
    <name type="scientific">Methylocaldum marinum</name>
    <dbReference type="NCBI Taxonomy" id="1432792"/>
    <lineage>
        <taxon>Bacteria</taxon>
        <taxon>Pseudomonadati</taxon>
        <taxon>Pseudomonadota</taxon>
        <taxon>Gammaproteobacteria</taxon>
        <taxon>Methylococcales</taxon>
        <taxon>Methylococcaceae</taxon>
        <taxon>Methylocaldum</taxon>
    </lineage>
</organism>
<comment type="pathway">
    <text evidence="2 7">Isoprenoid biosynthesis; isopentenyl diphosphate biosynthesis via DXP pathway; isopentenyl diphosphate from 1-deoxy-D-xylulose 5-phosphate: step 2/6.</text>
</comment>
<dbReference type="OrthoDB" id="9806837at2"/>
<evidence type="ECO:0000256" key="2">
    <source>
        <dbReference type="ARBA" id="ARBA00004787"/>
    </source>
</evidence>
<dbReference type="EC" id="2.7.7.60" evidence="7"/>
<feature type="site" description="Transition state stabilizer" evidence="7">
    <location>
        <position position="22"/>
    </location>
</feature>
<keyword evidence="4 7" id="KW-0808">Transferase</keyword>
<accession>A0A250KVF0</accession>
<evidence type="ECO:0000313" key="8">
    <source>
        <dbReference type="EMBL" id="BBA33759.1"/>
    </source>
</evidence>
<dbReference type="RefSeq" id="WP_119629319.1">
    <property type="nucleotide sequence ID" value="NZ_AP017928.1"/>
</dbReference>
<proteinExistence type="inferred from homology"/>
<sequence length="237" mass="26055">MTDPYQNDRFWAVVPAAGVGKRMGSDVPKQYLEVQGKPVLQHTLERLLEVAVFAGVVVALGSEDTYWPELPCAVHPKIRIAPGGKERADSVLSALLSLDGIAGPDDWVLVHDAARLCITSGDVQKLIDSLRNDPVGGILALPLTDTLKGAEAGEIVETIDRSRIWRALTPQMFRYGMLKRALIDAAEQDLVVTDEASALELQGFRPKLVEGRPDNIKITRPEDLPLAAFYLERQCYE</sequence>
<evidence type="ECO:0000256" key="5">
    <source>
        <dbReference type="ARBA" id="ARBA00022695"/>
    </source>
</evidence>
<protein>
    <recommendedName>
        <fullName evidence="7">2-C-methyl-D-erythritol 4-phosphate cytidylyltransferase</fullName>
        <ecNumber evidence="7">2.7.7.60</ecNumber>
    </recommendedName>
    <alternativeName>
        <fullName evidence="7">4-diphosphocytidyl-2C-methyl-D-erythritol synthase</fullName>
    </alternativeName>
    <alternativeName>
        <fullName evidence="7">MEP cytidylyltransferase</fullName>
        <shortName evidence="7">MCT</shortName>
    </alternativeName>
</protein>
<evidence type="ECO:0000256" key="7">
    <source>
        <dbReference type="HAMAP-Rule" id="MF_00108"/>
    </source>
</evidence>
<feature type="site" description="Positions MEP for the nucleophilic attack" evidence="7">
    <location>
        <position position="161"/>
    </location>
</feature>
<evidence type="ECO:0000256" key="6">
    <source>
        <dbReference type="ARBA" id="ARBA00023229"/>
    </source>
</evidence>
<dbReference type="InterPro" id="IPR001228">
    <property type="entry name" value="IspD"/>
</dbReference>
<dbReference type="HAMAP" id="MF_00108">
    <property type="entry name" value="IspD"/>
    <property type="match status" value="1"/>
</dbReference>
<dbReference type="InterPro" id="IPR050088">
    <property type="entry name" value="IspD/TarI_cytidylyltransf_bact"/>
</dbReference>
<dbReference type="PANTHER" id="PTHR32125">
    <property type="entry name" value="2-C-METHYL-D-ERYTHRITOL 4-PHOSPHATE CYTIDYLYLTRANSFERASE, CHLOROPLASTIC"/>
    <property type="match status" value="1"/>
</dbReference>
<gene>
    <name evidence="7" type="primary">ispD</name>
    <name evidence="8" type="ORF">sS8_1803</name>
</gene>
<dbReference type="EMBL" id="AP017928">
    <property type="protein sequence ID" value="BBA33759.1"/>
    <property type="molecule type" value="Genomic_DNA"/>
</dbReference>
<dbReference type="InterPro" id="IPR018294">
    <property type="entry name" value="ISPD_synthase_CS"/>
</dbReference>
<evidence type="ECO:0000256" key="1">
    <source>
        <dbReference type="ARBA" id="ARBA00001282"/>
    </source>
</evidence>
<comment type="catalytic activity">
    <reaction evidence="1 7">
        <text>2-C-methyl-D-erythritol 4-phosphate + CTP + H(+) = 4-CDP-2-C-methyl-D-erythritol + diphosphate</text>
        <dbReference type="Rhea" id="RHEA:13429"/>
        <dbReference type="ChEBI" id="CHEBI:15378"/>
        <dbReference type="ChEBI" id="CHEBI:33019"/>
        <dbReference type="ChEBI" id="CHEBI:37563"/>
        <dbReference type="ChEBI" id="CHEBI:57823"/>
        <dbReference type="ChEBI" id="CHEBI:58262"/>
        <dbReference type="EC" id="2.7.7.60"/>
    </reaction>
</comment>
<dbReference type="CDD" id="cd02516">
    <property type="entry name" value="CDP-ME_synthetase"/>
    <property type="match status" value="1"/>
</dbReference>
<feature type="site" description="Positions MEP for the nucleophilic attack" evidence="7">
    <location>
        <position position="217"/>
    </location>
</feature>
<dbReference type="Pfam" id="PF01128">
    <property type="entry name" value="IspD"/>
    <property type="match status" value="1"/>
</dbReference>
<comment type="similarity">
    <text evidence="3 7">Belongs to the IspD/TarI cytidylyltransferase family. IspD subfamily.</text>
</comment>
<evidence type="ECO:0000256" key="4">
    <source>
        <dbReference type="ARBA" id="ARBA00022679"/>
    </source>
</evidence>
<dbReference type="InterPro" id="IPR034683">
    <property type="entry name" value="IspD/TarI"/>
</dbReference>
<reference evidence="8 9" key="1">
    <citation type="submission" date="2016-12" db="EMBL/GenBank/DDBJ databases">
        <title>Genome sequencing of Methylocaldum marinum.</title>
        <authorList>
            <person name="Takeuchi M."/>
            <person name="Kamagata Y."/>
            <person name="Hiraoka S."/>
            <person name="Oshima K."/>
            <person name="Hattori M."/>
            <person name="Iwasaki W."/>
        </authorList>
    </citation>
    <scope>NUCLEOTIDE SEQUENCE [LARGE SCALE GENOMIC DNA]</scope>
    <source>
        <strain evidence="8 9">S8</strain>
    </source>
</reference>